<proteinExistence type="predicted"/>
<organism evidence="1 2">
    <name type="scientific">Saitozyma podzolica</name>
    <dbReference type="NCBI Taxonomy" id="1890683"/>
    <lineage>
        <taxon>Eukaryota</taxon>
        <taxon>Fungi</taxon>
        <taxon>Dikarya</taxon>
        <taxon>Basidiomycota</taxon>
        <taxon>Agaricomycotina</taxon>
        <taxon>Tremellomycetes</taxon>
        <taxon>Tremellales</taxon>
        <taxon>Trimorphomycetaceae</taxon>
        <taxon>Saitozyma</taxon>
    </lineage>
</organism>
<dbReference type="OrthoDB" id="10495149at2759"/>
<sequence length="154" mass="16912">MASTAAQDPVEDLLRDIESHTAVLQQYIHEDTIWDGTAVYPERTKVSVEDGAVRAPASTPTPSCRRRGLAAAGVLVHGEHAPAGVLVHWEFAQHIGDSTCGWLSWFFWKEGDDLWVGACLFLILNAITKAWNAPTGTFSERLDKTRKGLLLGWG</sequence>
<reference evidence="1 2" key="1">
    <citation type="submission" date="2018-11" db="EMBL/GenBank/DDBJ databases">
        <title>Genome sequence of Saitozyma podzolica DSM 27192.</title>
        <authorList>
            <person name="Aliyu H."/>
            <person name="Gorte O."/>
            <person name="Ochsenreither K."/>
        </authorList>
    </citation>
    <scope>NUCLEOTIDE SEQUENCE [LARGE SCALE GENOMIC DNA]</scope>
    <source>
        <strain evidence="1 2">DSM 27192</strain>
    </source>
</reference>
<evidence type="ECO:0000313" key="1">
    <source>
        <dbReference type="EMBL" id="RSH90064.1"/>
    </source>
</evidence>
<keyword evidence="2" id="KW-1185">Reference proteome</keyword>
<evidence type="ECO:0000313" key="2">
    <source>
        <dbReference type="Proteomes" id="UP000279259"/>
    </source>
</evidence>
<dbReference type="Proteomes" id="UP000279259">
    <property type="component" value="Unassembled WGS sequence"/>
</dbReference>
<gene>
    <name evidence="1" type="ORF">EHS25_001397</name>
</gene>
<dbReference type="EMBL" id="RSCD01000011">
    <property type="protein sequence ID" value="RSH90064.1"/>
    <property type="molecule type" value="Genomic_DNA"/>
</dbReference>
<accession>A0A427YGJ1</accession>
<dbReference type="AlphaFoldDB" id="A0A427YGJ1"/>
<protein>
    <submittedName>
        <fullName evidence="1">Uncharacterized protein</fullName>
    </submittedName>
</protein>
<comment type="caution">
    <text evidence="1">The sequence shown here is derived from an EMBL/GenBank/DDBJ whole genome shotgun (WGS) entry which is preliminary data.</text>
</comment>
<name>A0A427YGJ1_9TREE</name>